<evidence type="ECO:0000256" key="1">
    <source>
        <dbReference type="SAM" id="MobiDB-lite"/>
    </source>
</evidence>
<feature type="compositionally biased region" description="Basic and acidic residues" evidence="1">
    <location>
        <begin position="52"/>
        <end position="82"/>
    </location>
</feature>
<proteinExistence type="predicted"/>
<reference evidence="2" key="1">
    <citation type="journal article" date="2019" name="Sci. Rep.">
        <title>Draft genome of Tanacetum cinerariifolium, the natural source of mosquito coil.</title>
        <authorList>
            <person name="Yamashiro T."/>
            <person name="Shiraishi A."/>
            <person name="Satake H."/>
            <person name="Nakayama K."/>
        </authorList>
    </citation>
    <scope>NUCLEOTIDE SEQUENCE</scope>
</reference>
<name>A0A6L2NT87_TANCI</name>
<organism evidence="2">
    <name type="scientific">Tanacetum cinerariifolium</name>
    <name type="common">Dalmatian daisy</name>
    <name type="synonym">Chrysanthemum cinerariifolium</name>
    <dbReference type="NCBI Taxonomy" id="118510"/>
    <lineage>
        <taxon>Eukaryota</taxon>
        <taxon>Viridiplantae</taxon>
        <taxon>Streptophyta</taxon>
        <taxon>Embryophyta</taxon>
        <taxon>Tracheophyta</taxon>
        <taxon>Spermatophyta</taxon>
        <taxon>Magnoliopsida</taxon>
        <taxon>eudicotyledons</taxon>
        <taxon>Gunneridae</taxon>
        <taxon>Pentapetalae</taxon>
        <taxon>asterids</taxon>
        <taxon>campanulids</taxon>
        <taxon>Asterales</taxon>
        <taxon>Asteraceae</taxon>
        <taxon>Asteroideae</taxon>
        <taxon>Anthemideae</taxon>
        <taxon>Anthemidinae</taxon>
        <taxon>Tanacetum</taxon>
    </lineage>
</organism>
<feature type="compositionally biased region" description="Basic and acidic residues" evidence="1">
    <location>
        <begin position="1"/>
        <end position="14"/>
    </location>
</feature>
<evidence type="ECO:0000313" key="2">
    <source>
        <dbReference type="EMBL" id="GEU88837.1"/>
    </source>
</evidence>
<feature type="region of interest" description="Disordered" evidence="1">
    <location>
        <begin position="178"/>
        <end position="233"/>
    </location>
</feature>
<sequence length="233" mass="25218">MTEKVKEIVPEVRANKNKGKGQLGLGARLKRLPHGKKHGAKSGLKRKQSLKHTFDSKTEASKSKTGQSEKDTQSSSTKDKSLIHPSPPTLVVGEIHKKVHQAVGGPTSLRATNEKGAYPQLSSGSNPSVLIDKTKSARDGLKTSHTDSGANKESRADDISLKVKLEDLSDILKDTRYAFFKPDSPPDEPVIASNESEEEEEVTKDKDTEATSHDVPKDTSVSPPPSPKLAQIQ</sequence>
<feature type="compositionally biased region" description="Basic and acidic residues" evidence="1">
    <location>
        <begin position="203"/>
        <end position="217"/>
    </location>
</feature>
<feature type="compositionally biased region" description="Basic residues" evidence="1">
    <location>
        <begin position="28"/>
        <end position="50"/>
    </location>
</feature>
<gene>
    <name evidence="2" type="ORF">Tci_060815</name>
</gene>
<dbReference type="EMBL" id="BKCJ010009834">
    <property type="protein sequence ID" value="GEU88837.1"/>
    <property type="molecule type" value="Genomic_DNA"/>
</dbReference>
<feature type="region of interest" description="Disordered" evidence="1">
    <location>
        <begin position="1"/>
        <end position="158"/>
    </location>
</feature>
<protein>
    <submittedName>
        <fullName evidence="2">Uncharacterized protein</fullName>
    </submittedName>
</protein>
<comment type="caution">
    <text evidence="2">The sequence shown here is derived from an EMBL/GenBank/DDBJ whole genome shotgun (WGS) entry which is preliminary data.</text>
</comment>
<accession>A0A6L2NT87</accession>
<feature type="compositionally biased region" description="Basic and acidic residues" evidence="1">
    <location>
        <begin position="132"/>
        <end position="158"/>
    </location>
</feature>
<dbReference type="AlphaFoldDB" id="A0A6L2NT87"/>